<comment type="subcellular location">
    <subcellularLocation>
        <location evidence="1">Cell membrane</location>
        <topology evidence="1">Multi-pass membrane protein</topology>
    </subcellularLocation>
</comment>
<protein>
    <submittedName>
        <fullName evidence="12">Signal protein</fullName>
    </submittedName>
</protein>
<comment type="caution">
    <text evidence="12">The sequence shown here is derived from an EMBL/GenBank/DDBJ whole genome shotgun (WGS) entry which is preliminary data.</text>
</comment>
<dbReference type="InterPro" id="IPR003594">
    <property type="entry name" value="HATPase_dom"/>
</dbReference>
<dbReference type="CDD" id="cd06225">
    <property type="entry name" value="HAMP"/>
    <property type="match status" value="1"/>
</dbReference>
<proteinExistence type="predicted"/>
<dbReference type="GO" id="GO:0000155">
    <property type="term" value="F:phosphorelay sensor kinase activity"/>
    <property type="evidence" value="ECO:0007669"/>
    <property type="project" value="InterPro"/>
</dbReference>
<keyword evidence="7 10" id="KW-1133">Transmembrane helix</keyword>
<keyword evidence="3" id="KW-0597">Phosphoprotein</keyword>
<evidence type="ECO:0000256" key="4">
    <source>
        <dbReference type="ARBA" id="ARBA00022679"/>
    </source>
</evidence>
<dbReference type="InterPro" id="IPR033479">
    <property type="entry name" value="dCache_1"/>
</dbReference>
<dbReference type="RefSeq" id="WP_115774647.1">
    <property type="nucleotide sequence ID" value="NZ_PIOC01000028.1"/>
</dbReference>
<dbReference type="Pfam" id="PF02743">
    <property type="entry name" value="dCache_1"/>
    <property type="match status" value="1"/>
</dbReference>
<evidence type="ECO:0000256" key="3">
    <source>
        <dbReference type="ARBA" id="ARBA00022553"/>
    </source>
</evidence>
<dbReference type="Pfam" id="PF06580">
    <property type="entry name" value="His_kinase"/>
    <property type="match status" value="1"/>
</dbReference>
<evidence type="ECO:0000259" key="11">
    <source>
        <dbReference type="PROSITE" id="PS50885"/>
    </source>
</evidence>
<organism evidence="12 13">
    <name type="scientific">Oceanobacillus arenosus</name>
    <dbReference type="NCBI Taxonomy" id="1229153"/>
    <lineage>
        <taxon>Bacteria</taxon>
        <taxon>Bacillati</taxon>
        <taxon>Bacillota</taxon>
        <taxon>Bacilli</taxon>
        <taxon>Bacillales</taxon>
        <taxon>Bacillaceae</taxon>
        <taxon>Oceanobacillus</taxon>
    </lineage>
</organism>
<evidence type="ECO:0000256" key="6">
    <source>
        <dbReference type="ARBA" id="ARBA00022777"/>
    </source>
</evidence>
<evidence type="ECO:0000256" key="1">
    <source>
        <dbReference type="ARBA" id="ARBA00004651"/>
    </source>
</evidence>
<evidence type="ECO:0000256" key="9">
    <source>
        <dbReference type="SAM" id="Coils"/>
    </source>
</evidence>
<dbReference type="Pfam" id="PF02518">
    <property type="entry name" value="HATPase_c"/>
    <property type="match status" value="1"/>
</dbReference>
<accession>A0A3D8PLH1</accession>
<gene>
    <name evidence="12" type="ORF">CWR48_17625</name>
</gene>
<dbReference type="Pfam" id="PF00672">
    <property type="entry name" value="HAMP"/>
    <property type="match status" value="1"/>
</dbReference>
<dbReference type="CDD" id="cd12912">
    <property type="entry name" value="PDC2_MCP_like"/>
    <property type="match status" value="1"/>
</dbReference>
<dbReference type="Gene3D" id="3.30.565.10">
    <property type="entry name" value="Histidine kinase-like ATPase, C-terminal domain"/>
    <property type="match status" value="1"/>
</dbReference>
<keyword evidence="6" id="KW-0418">Kinase</keyword>
<dbReference type="SUPFAM" id="SSF55874">
    <property type="entry name" value="ATPase domain of HSP90 chaperone/DNA topoisomerase II/histidine kinase"/>
    <property type="match status" value="1"/>
</dbReference>
<feature type="transmembrane region" description="Helical" evidence="10">
    <location>
        <begin position="292"/>
        <end position="311"/>
    </location>
</feature>
<evidence type="ECO:0000313" key="13">
    <source>
        <dbReference type="Proteomes" id="UP000257143"/>
    </source>
</evidence>
<keyword evidence="2" id="KW-1003">Cell membrane</keyword>
<dbReference type="InterPro" id="IPR050640">
    <property type="entry name" value="Bact_2-comp_sensor_kinase"/>
</dbReference>
<keyword evidence="8 10" id="KW-0472">Membrane</keyword>
<keyword evidence="5 10" id="KW-0812">Transmembrane</keyword>
<keyword evidence="13" id="KW-1185">Reference proteome</keyword>
<dbReference type="PANTHER" id="PTHR34220:SF7">
    <property type="entry name" value="SENSOR HISTIDINE KINASE YPDA"/>
    <property type="match status" value="1"/>
</dbReference>
<dbReference type="SMART" id="SM00304">
    <property type="entry name" value="HAMP"/>
    <property type="match status" value="1"/>
</dbReference>
<name>A0A3D8PLH1_9BACI</name>
<dbReference type="PROSITE" id="PS50885">
    <property type="entry name" value="HAMP"/>
    <property type="match status" value="1"/>
</dbReference>
<dbReference type="InterPro" id="IPR010559">
    <property type="entry name" value="Sig_transdc_His_kin_internal"/>
</dbReference>
<feature type="transmembrane region" description="Helical" evidence="10">
    <location>
        <begin position="14"/>
        <end position="35"/>
    </location>
</feature>
<evidence type="ECO:0000256" key="10">
    <source>
        <dbReference type="SAM" id="Phobius"/>
    </source>
</evidence>
<dbReference type="InterPro" id="IPR036890">
    <property type="entry name" value="HATPase_C_sf"/>
</dbReference>
<dbReference type="PANTHER" id="PTHR34220">
    <property type="entry name" value="SENSOR HISTIDINE KINASE YPDA"/>
    <property type="match status" value="1"/>
</dbReference>
<dbReference type="AlphaFoldDB" id="A0A3D8PLH1"/>
<dbReference type="Proteomes" id="UP000257143">
    <property type="component" value="Unassembled WGS sequence"/>
</dbReference>
<dbReference type="OrthoDB" id="9776552at2"/>
<evidence type="ECO:0000313" key="12">
    <source>
        <dbReference type="EMBL" id="RDW16015.1"/>
    </source>
</evidence>
<sequence>MRTWFHKLNLFQRLLIYFTVIIIFSIVVVSVTTYLKSSKAIENQVSIYLKQIVSNVNLQIDDYLGNYELATLPLVTNEEVKTFVEGRLVDNYGKYMNYMEIKSQMNETIIERPEIEQIYLMEGNGHYIVSRDTSSLTPIDEFYQELNELTSDSGTIFIYPRISNDELVITMARKIRGMTTWEPKGILAVDLNASRLIRSWGEINLEDNSFFMIVDDKGKIIYHPEIDYIGQEMIQPIKEQLDGSLHHNFYADWNDERTFFYFNTSDYTDWKLVLAIPATKLFQPISGIRTTVFVSGGLALLIALVFAQHFIRKIVKPIRMIESTMKKVEKGKWELASEPEGNDEISSLVKNYNKMVNRLSFLVDRVYKAELENQKAEIMSQRRELERRKVEFQALQSQINPHFLYNTLGTINSYAIFKEIDEVSEMTEALANMFRYSTKNLEIATMEDELSHVGDFLIIQQHRWQKKFPLDIDMEDHLLHSKIVKLSLQPLVENAIEHGFQTITDSSKVTIKGEVSGTTLFISVIDNGVGIEQVRLTQLREQLENEQLHYKIDQGIGLLNVSKRTKLLFGEEYGIEIFSEVNKGTTVMMSVPYTSKSIK</sequence>
<dbReference type="GO" id="GO:0005886">
    <property type="term" value="C:plasma membrane"/>
    <property type="evidence" value="ECO:0007669"/>
    <property type="project" value="UniProtKB-SubCell"/>
</dbReference>
<reference evidence="13" key="1">
    <citation type="submission" date="2017-11" db="EMBL/GenBank/DDBJ databases">
        <authorList>
            <person name="Zhu W."/>
        </authorList>
    </citation>
    <scope>NUCLEOTIDE SEQUENCE [LARGE SCALE GENOMIC DNA]</scope>
    <source>
        <strain evidence="13">CAU 1183</strain>
    </source>
</reference>
<keyword evidence="4" id="KW-0808">Transferase</keyword>
<evidence type="ECO:0000256" key="2">
    <source>
        <dbReference type="ARBA" id="ARBA00022475"/>
    </source>
</evidence>
<feature type="coiled-coil region" evidence="9">
    <location>
        <begin position="368"/>
        <end position="395"/>
    </location>
</feature>
<evidence type="ECO:0000256" key="7">
    <source>
        <dbReference type="ARBA" id="ARBA00022989"/>
    </source>
</evidence>
<evidence type="ECO:0000256" key="5">
    <source>
        <dbReference type="ARBA" id="ARBA00022692"/>
    </source>
</evidence>
<evidence type="ECO:0000256" key="8">
    <source>
        <dbReference type="ARBA" id="ARBA00023136"/>
    </source>
</evidence>
<dbReference type="EMBL" id="PIOC01000028">
    <property type="protein sequence ID" value="RDW16015.1"/>
    <property type="molecule type" value="Genomic_DNA"/>
</dbReference>
<dbReference type="InterPro" id="IPR003660">
    <property type="entry name" value="HAMP_dom"/>
</dbReference>
<dbReference type="SUPFAM" id="SSF158472">
    <property type="entry name" value="HAMP domain-like"/>
    <property type="match status" value="1"/>
</dbReference>
<dbReference type="Gene3D" id="3.30.450.20">
    <property type="entry name" value="PAS domain"/>
    <property type="match status" value="1"/>
</dbReference>
<keyword evidence="9" id="KW-0175">Coiled coil</keyword>
<dbReference type="Gene3D" id="1.10.287.130">
    <property type="match status" value="1"/>
</dbReference>
<feature type="domain" description="HAMP" evidence="11">
    <location>
        <begin position="312"/>
        <end position="364"/>
    </location>
</feature>